<dbReference type="Proteomes" id="UP000239757">
    <property type="component" value="Unassembled WGS sequence"/>
</dbReference>
<organism evidence="3 4">
    <name type="scientific">Gossypium barbadense</name>
    <name type="common">Sea Island cotton</name>
    <name type="synonym">Hibiscus barbadensis</name>
    <dbReference type="NCBI Taxonomy" id="3634"/>
    <lineage>
        <taxon>Eukaryota</taxon>
        <taxon>Viridiplantae</taxon>
        <taxon>Streptophyta</taxon>
        <taxon>Embryophyta</taxon>
        <taxon>Tracheophyta</taxon>
        <taxon>Spermatophyta</taxon>
        <taxon>Magnoliopsida</taxon>
        <taxon>eudicotyledons</taxon>
        <taxon>Gunneridae</taxon>
        <taxon>Pentapetalae</taxon>
        <taxon>rosids</taxon>
        <taxon>malvids</taxon>
        <taxon>Malvales</taxon>
        <taxon>Malvaceae</taxon>
        <taxon>Malvoideae</taxon>
        <taxon>Gossypium</taxon>
    </lineage>
</organism>
<evidence type="ECO:0000313" key="3">
    <source>
        <dbReference type="EMBL" id="PPR85503.1"/>
    </source>
</evidence>
<keyword evidence="1" id="KW-0175">Coiled coil</keyword>
<dbReference type="PANTHER" id="PTHR47490:SF2">
    <property type="entry name" value="PROTEIN BLISTER"/>
    <property type="match status" value="1"/>
</dbReference>
<dbReference type="PANTHER" id="PTHR47490">
    <property type="entry name" value="PROTEIN BLISTER"/>
    <property type="match status" value="1"/>
</dbReference>
<gene>
    <name evidence="3" type="ORF">GOBAR_AA35183</name>
</gene>
<dbReference type="EMBL" id="KZ669378">
    <property type="protein sequence ID" value="PPR85503.1"/>
    <property type="molecule type" value="Genomic_DNA"/>
</dbReference>
<accession>A0A2P5W339</accession>
<name>A0A2P5W339_GOSBA</name>
<dbReference type="AlphaFoldDB" id="A0A2P5W339"/>
<evidence type="ECO:0000256" key="2">
    <source>
        <dbReference type="SAM" id="MobiDB-lite"/>
    </source>
</evidence>
<dbReference type="InterPro" id="IPR044194">
    <property type="entry name" value="BLISTER"/>
</dbReference>
<evidence type="ECO:0000256" key="1">
    <source>
        <dbReference type="SAM" id="Coils"/>
    </source>
</evidence>
<dbReference type="OrthoDB" id="1001430at2759"/>
<evidence type="ECO:0000313" key="4">
    <source>
        <dbReference type="Proteomes" id="UP000239757"/>
    </source>
</evidence>
<sequence>MVLNQPILEVQDIPYGVFTHDNNSVILLIEVGDPSLALPGGTAGKIKTVRKRGPSRVRLLTFPRRYNYCGEFLKVLEDVPWVFFTCALQSRVIASPEGVGPAAEKRYPWRPVEVPDPPPGGARKTDLNEGQTQKGKESVCYARLIPRKTYVDVGHIEDLTQEKFSLQRALEASRTLAESLAAENSSLTDSYNQQRSIVNRLKSDMESLQEEIKAQLVSIYYI</sequence>
<protein>
    <submittedName>
        <fullName evidence="3">Uncharacterized protein</fullName>
    </submittedName>
</protein>
<dbReference type="GO" id="GO:0040008">
    <property type="term" value="P:regulation of growth"/>
    <property type="evidence" value="ECO:0007669"/>
    <property type="project" value="InterPro"/>
</dbReference>
<reference evidence="3 4" key="1">
    <citation type="submission" date="2015-01" db="EMBL/GenBank/DDBJ databases">
        <title>Genome of allotetraploid Gossypium barbadense reveals genomic plasticity and fiber elongation in cotton evolution.</title>
        <authorList>
            <person name="Chen X."/>
            <person name="Liu X."/>
            <person name="Zhao B."/>
            <person name="Zheng H."/>
            <person name="Hu Y."/>
            <person name="Lu G."/>
            <person name="Yang C."/>
            <person name="Chen J."/>
            <person name="Shan C."/>
            <person name="Zhang L."/>
            <person name="Zhou Y."/>
            <person name="Wang L."/>
            <person name="Guo W."/>
            <person name="Bai Y."/>
            <person name="Ruan J."/>
            <person name="Shangguan X."/>
            <person name="Mao Y."/>
            <person name="Jiang J."/>
            <person name="Zhu Y."/>
            <person name="Lei J."/>
            <person name="Kang H."/>
            <person name="Chen S."/>
            <person name="He X."/>
            <person name="Wang R."/>
            <person name="Wang Y."/>
            <person name="Chen J."/>
            <person name="Wang L."/>
            <person name="Yu S."/>
            <person name="Wang B."/>
            <person name="Wei J."/>
            <person name="Song S."/>
            <person name="Lu X."/>
            <person name="Gao Z."/>
            <person name="Gu W."/>
            <person name="Deng X."/>
            <person name="Ma D."/>
            <person name="Wang S."/>
            <person name="Liang W."/>
            <person name="Fang L."/>
            <person name="Cai C."/>
            <person name="Zhu X."/>
            <person name="Zhou B."/>
            <person name="Zhang Y."/>
            <person name="Chen Z."/>
            <person name="Xu S."/>
            <person name="Zhu R."/>
            <person name="Wang S."/>
            <person name="Zhang T."/>
            <person name="Zhao G."/>
        </authorList>
    </citation>
    <scope>NUCLEOTIDE SEQUENCE [LARGE SCALE GENOMIC DNA]</scope>
    <source>
        <strain evidence="4">cv. Xinhai21</strain>
        <tissue evidence="3">Leaf</tissue>
    </source>
</reference>
<proteinExistence type="predicted"/>
<feature type="coiled-coil region" evidence="1">
    <location>
        <begin position="191"/>
        <end position="218"/>
    </location>
</feature>
<feature type="region of interest" description="Disordered" evidence="2">
    <location>
        <begin position="104"/>
        <end position="134"/>
    </location>
</feature>